<dbReference type="RefSeq" id="WP_006062173.1">
    <property type="nucleotide sequence ID" value="NZ_KB290824.1"/>
</dbReference>
<dbReference type="STRING" id="1035195.HMPREF9997_02368"/>
<evidence type="ECO:0000313" key="2">
    <source>
        <dbReference type="Proteomes" id="UP000010445"/>
    </source>
</evidence>
<proteinExistence type="predicted"/>
<sequence>MTDLDDLYDLIARAQAAPWGPGCSALWAQAARLAEDLGRDEDALECYGNLVTAYTMGGEATRVIAPFTWCDNMYRTRPDLFTDALKHSFAWQYKYVITALRQVPTVPVQKCKDVLQQMRELYLSLGDELSAVYIREYLLLYHFGEYEDAEKALSNWRAAARTEFSDCVSCDPMHEVRYYSHLKEWDRARSIGEEILNTQESGSCEAQPEALLTVMMMPWLYTGNDSKAWAAHVRSYRRDRSSPAYLEYIPEHIKYLTLSGRTERALHILLRHLPWWERAETPTVLMELAIAGAQVTAALPPEGTFHGTLPGETLPWHPTGSLVNPTNAQARAWFTTLALDIAALFDARPGLTNPHTVTDVTEQLDTIHLDADLNPADVDTQTAIPDFSGIFNESTEEDTYPPLNLGDRPWLDDTPAGNVFIPTNTIFDLSQTGTITYPFTGHDDAYRLIAEAMATEDPMIACQMADQAMRTHTNEPIGVRIMGYRILGNGAYHAGYLNEAIDAYRNCLNLTAACGLIPIQLACAVDLCRCLNQAKRHHEAAEVAEMTLMTLDNSDINDANETKLRSHLVTALSELEYNGQAAEHALELAENSDDNTARCEHYETAAHLFASDGNYERAKTTWQTRLTLTHPDAQQQAKALYQYCRCIADQPGRVPEHEIIQMETIMDELHTIVTSEGFDEHHSPKWHHAEWLSDKAYMHWHCDQQTNAIAYMQAATQAFHDIDAVVREAKTHLNLGYMHVQRDEHDTALHHAGVVLVLLSSPRFFGNPLINEAQQLIAYINDTP</sequence>
<reference evidence="1 2" key="1">
    <citation type="submission" date="2012-05" db="EMBL/GenBank/DDBJ databases">
        <authorList>
            <person name="Weinstock G."/>
            <person name="Sodergren E."/>
            <person name="Lobos E.A."/>
            <person name="Fulton L."/>
            <person name="Fulton R."/>
            <person name="Courtney L."/>
            <person name="Fronick C."/>
            <person name="O'Laughlin M."/>
            <person name="Godfrey J."/>
            <person name="Wilson R.M."/>
            <person name="Miner T."/>
            <person name="Farmer C."/>
            <person name="Delehaunty K."/>
            <person name="Cordes M."/>
            <person name="Minx P."/>
            <person name="Tomlinson C."/>
            <person name="Chen J."/>
            <person name="Wollam A."/>
            <person name="Pepin K.H."/>
            <person name="Bhonagiri V."/>
            <person name="Zhang X."/>
            <person name="Suruliraj S."/>
            <person name="Warren W."/>
            <person name="Mitreva M."/>
            <person name="Mardis E.R."/>
            <person name="Wilson R.K."/>
        </authorList>
    </citation>
    <scope>NUCLEOTIDE SEQUENCE [LARGE SCALE GENOMIC DNA]</scope>
    <source>
        <strain evidence="1 2">F0235</strain>
    </source>
</reference>
<dbReference type="HOGENOM" id="CLU_014235_0_0_11"/>
<evidence type="ECO:0000313" key="1">
    <source>
        <dbReference type="EMBL" id="EKX88005.1"/>
    </source>
</evidence>
<organism evidence="1 2">
    <name type="scientific">Corynebacterium durum F0235</name>
    <dbReference type="NCBI Taxonomy" id="1035195"/>
    <lineage>
        <taxon>Bacteria</taxon>
        <taxon>Bacillati</taxon>
        <taxon>Actinomycetota</taxon>
        <taxon>Actinomycetes</taxon>
        <taxon>Mycobacteriales</taxon>
        <taxon>Corynebacteriaceae</taxon>
        <taxon>Corynebacterium</taxon>
    </lineage>
</organism>
<dbReference type="OrthoDB" id="4388915at2"/>
<dbReference type="EMBL" id="AMEM01000040">
    <property type="protein sequence ID" value="EKX88005.1"/>
    <property type="molecule type" value="Genomic_DNA"/>
</dbReference>
<dbReference type="Gene3D" id="1.25.40.10">
    <property type="entry name" value="Tetratricopeptide repeat domain"/>
    <property type="match status" value="1"/>
</dbReference>
<dbReference type="SUPFAM" id="SSF48452">
    <property type="entry name" value="TPR-like"/>
    <property type="match status" value="2"/>
</dbReference>
<dbReference type="InterPro" id="IPR011990">
    <property type="entry name" value="TPR-like_helical_dom_sf"/>
</dbReference>
<name>L1MAD5_9CORY</name>
<protein>
    <submittedName>
        <fullName evidence="1">Tetratricopeptide repeat protein</fullName>
    </submittedName>
</protein>
<accession>L1MAD5</accession>
<dbReference type="AlphaFoldDB" id="L1MAD5"/>
<comment type="caution">
    <text evidence="1">The sequence shown here is derived from an EMBL/GenBank/DDBJ whole genome shotgun (WGS) entry which is preliminary data.</text>
</comment>
<dbReference type="Proteomes" id="UP000010445">
    <property type="component" value="Unassembled WGS sequence"/>
</dbReference>
<gene>
    <name evidence="1" type="ORF">HMPREF9997_02368</name>
</gene>
<dbReference type="PATRIC" id="fig|1035195.3.peg.2113"/>
<dbReference type="eggNOG" id="COG0457">
    <property type="taxonomic scope" value="Bacteria"/>
</dbReference>
<keyword evidence="2" id="KW-1185">Reference proteome</keyword>